<dbReference type="AlphaFoldDB" id="A0A7W6FP94"/>
<sequence length="103" mass="11094">MKIDPKTDLVERKSEYSHQFGAKNHAGGAPGPSMVACAGPNPHRPVMTIALQTIIQSVLERAPHWIRHDFASKDASVRQRAEETLAAMIANALEGDGRAGDHG</sequence>
<organism evidence="1 2">
    <name type="scientific">Sphingobium jiangsuense</name>
    <dbReference type="NCBI Taxonomy" id="870476"/>
    <lineage>
        <taxon>Bacteria</taxon>
        <taxon>Pseudomonadati</taxon>
        <taxon>Pseudomonadota</taxon>
        <taxon>Alphaproteobacteria</taxon>
        <taxon>Sphingomonadales</taxon>
        <taxon>Sphingomonadaceae</taxon>
        <taxon>Sphingobium</taxon>
    </lineage>
</organism>
<dbReference type="Proteomes" id="UP000571950">
    <property type="component" value="Unassembled WGS sequence"/>
</dbReference>
<dbReference type="RefSeq" id="WP_188071515.1">
    <property type="nucleotide sequence ID" value="NZ_BSPS01000025.1"/>
</dbReference>
<accession>A0A7W6FP94</accession>
<proteinExistence type="predicted"/>
<name>A0A7W6FP94_9SPHN</name>
<protein>
    <submittedName>
        <fullName evidence="1">Uncharacterized protein</fullName>
    </submittedName>
</protein>
<evidence type="ECO:0000313" key="1">
    <source>
        <dbReference type="EMBL" id="MBB3925678.1"/>
    </source>
</evidence>
<dbReference type="Pfam" id="PF20561">
    <property type="entry name" value="DUF6771"/>
    <property type="match status" value="1"/>
</dbReference>
<reference evidence="1 2" key="1">
    <citation type="submission" date="2020-08" db="EMBL/GenBank/DDBJ databases">
        <title>Genomic Encyclopedia of Type Strains, Phase IV (KMG-IV): sequencing the most valuable type-strain genomes for metagenomic binning, comparative biology and taxonomic classification.</title>
        <authorList>
            <person name="Goeker M."/>
        </authorList>
    </citation>
    <scope>NUCLEOTIDE SEQUENCE [LARGE SCALE GENOMIC DNA]</scope>
    <source>
        <strain evidence="1 2">DSM 26189</strain>
    </source>
</reference>
<comment type="caution">
    <text evidence="1">The sequence shown here is derived from an EMBL/GenBank/DDBJ whole genome shotgun (WGS) entry which is preliminary data.</text>
</comment>
<keyword evidence="2" id="KW-1185">Reference proteome</keyword>
<gene>
    <name evidence="1" type="ORF">GGR43_001393</name>
</gene>
<evidence type="ECO:0000313" key="2">
    <source>
        <dbReference type="Proteomes" id="UP000571950"/>
    </source>
</evidence>
<dbReference type="EMBL" id="JACIDT010000004">
    <property type="protein sequence ID" value="MBB3925678.1"/>
    <property type="molecule type" value="Genomic_DNA"/>
</dbReference>
<dbReference type="InterPro" id="IPR046662">
    <property type="entry name" value="DUF6771"/>
</dbReference>